<dbReference type="SUPFAM" id="SSF56349">
    <property type="entry name" value="DNA breaking-rejoining enzymes"/>
    <property type="match status" value="1"/>
</dbReference>
<evidence type="ECO:0000256" key="2">
    <source>
        <dbReference type="ARBA" id="ARBA00022737"/>
    </source>
</evidence>
<comment type="caution">
    <text evidence="7">The sequence shown here is derived from an EMBL/GenBank/DDBJ whole genome shotgun (WGS) entry which is preliminary data.</text>
</comment>
<evidence type="ECO:0000256" key="5">
    <source>
        <dbReference type="PROSITE-ProRule" id="PRU00221"/>
    </source>
</evidence>
<accession>A0A286UU36</accession>
<dbReference type="GO" id="GO:0006310">
    <property type="term" value="P:DNA recombination"/>
    <property type="evidence" value="ECO:0007669"/>
    <property type="project" value="UniProtKB-KW"/>
</dbReference>
<keyword evidence="8" id="KW-1185">Reference proteome</keyword>
<dbReference type="Gene3D" id="1.10.150.130">
    <property type="match status" value="1"/>
</dbReference>
<dbReference type="PROSITE" id="PS50082">
    <property type="entry name" value="WD_REPEATS_2"/>
    <property type="match status" value="3"/>
</dbReference>
<feature type="repeat" description="WD" evidence="5">
    <location>
        <begin position="1502"/>
        <end position="1533"/>
    </location>
</feature>
<dbReference type="InParanoid" id="A0A286UU36"/>
<dbReference type="PROSITE" id="PS00678">
    <property type="entry name" value="WD_REPEATS_1"/>
    <property type="match status" value="1"/>
</dbReference>
<dbReference type="PANTHER" id="PTHR33050">
    <property type="entry name" value="REVERSE TRANSCRIPTASE DOMAIN-CONTAINING PROTEIN"/>
    <property type="match status" value="1"/>
</dbReference>
<dbReference type="Proteomes" id="UP000217199">
    <property type="component" value="Unassembled WGS sequence"/>
</dbReference>
<feature type="compositionally biased region" description="Basic and acidic residues" evidence="6">
    <location>
        <begin position="1"/>
        <end position="13"/>
    </location>
</feature>
<feature type="repeat" description="WD" evidence="5">
    <location>
        <begin position="1535"/>
        <end position="1576"/>
    </location>
</feature>
<protein>
    <submittedName>
        <fullName evidence="7">Reverse transcriptase ribonuclease H</fullName>
    </submittedName>
</protein>
<dbReference type="GO" id="GO:0003677">
    <property type="term" value="F:DNA binding"/>
    <property type="evidence" value="ECO:0007669"/>
    <property type="project" value="UniProtKB-KW"/>
</dbReference>
<dbReference type="InterPro" id="IPR020472">
    <property type="entry name" value="WD40_PAC1"/>
</dbReference>
<dbReference type="PROSITE" id="PS50294">
    <property type="entry name" value="WD_REPEATS_REGION"/>
    <property type="match status" value="2"/>
</dbReference>
<dbReference type="SUPFAM" id="SSF56672">
    <property type="entry name" value="DNA/RNA polymerases"/>
    <property type="match status" value="2"/>
</dbReference>
<dbReference type="InterPro" id="IPR019775">
    <property type="entry name" value="WD40_repeat_CS"/>
</dbReference>
<dbReference type="InterPro" id="IPR043502">
    <property type="entry name" value="DNA/RNA_pol_sf"/>
</dbReference>
<dbReference type="PANTHER" id="PTHR33050:SF7">
    <property type="entry name" value="RIBONUCLEASE H"/>
    <property type="match status" value="1"/>
</dbReference>
<dbReference type="PRINTS" id="PR00320">
    <property type="entry name" value="GPROTEINBRPT"/>
</dbReference>
<keyword evidence="2" id="KW-0677">Repeat</keyword>
<organism evidence="7 8">
    <name type="scientific">Pyrrhoderma noxium</name>
    <dbReference type="NCBI Taxonomy" id="2282107"/>
    <lineage>
        <taxon>Eukaryota</taxon>
        <taxon>Fungi</taxon>
        <taxon>Dikarya</taxon>
        <taxon>Basidiomycota</taxon>
        <taxon>Agaricomycotina</taxon>
        <taxon>Agaricomycetes</taxon>
        <taxon>Hymenochaetales</taxon>
        <taxon>Hymenochaetaceae</taxon>
        <taxon>Pyrrhoderma</taxon>
    </lineage>
</organism>
<dbReference type="Gene3D" id="2.130.10.10">
    <property type="entry name" value="YVTN repeat-like/Quinoprotein amine dehydrogenase"/>
    <property type="match status" value="1"/>
</dbReference>
<feature type="region of interest" description="Disordered" evidence="6">
    <location>
        <begin position="1"/>
        <end position="30"/>
    </location>
</feature>
<dbReference type="InterPro" id="IPR036322">
    <property type="entry name" value="WD40_repeat_dom_sf"/>
</dbReference>
<dbReference type="InterPro" id="IPR013762">
    <property type="entry name" value="Integrase-like_cat_sf"/>
</dbReference>
<dbReference type="OrthoDB" id="2678913at2759"/>
<dbReference type="Pfam" id="PF00400">
    <property type="entry name" value="WD40"/>
    <property type="match status" value="3"/>
</dbReference>
<dbReference type="InterPro" id="IPR001680">
    <property type="entry name" value="WD40_rpt"/>
</dbReference>
<evidence type="ECO:0000313" key="8">
    <source>
        <dbReference type="Proteomes" id="UP000217199"/>
    </source>
</evidence>
<keyword evidence="7" id="KW-0808">Transferase</keyword>
<dbReference type="EMBL" id="NBII01000001">
    <property type="protein sequence ID" value="PAV23012.1"/>
    <property type="molecule type" value="Genomic_DNA"/>
</dbReference>
<sequence length="1665" mass="188071">MPRVRVIREDPRGRRMPNFSTNGYAPSRARKRRQLNCSNDEAIQALQQDWLERQQQQTLLWLQQHPELDPLPQEENVPPPEPSTGLNNNPIIAQGIPQASGVMQNIQDNNELPLQEPRGLHQENHLENFVANLQHPQAPSAAPPVSQNTEVADHQNTHNSNPTNAVFTPSLDIEARLLSLVERLQNVSQPSGSGTTGNLVADHNLNSNSDNQPTQSSITNISKIKLGRAVHDVLPDFHLLPLPVLEELRQMKHVKLWFFTNEGLERTRLAKEKTGRFNTSRVTFDFDRQGLVAENEYEATMKNAPEDNTLTPDQLNQSMPRFLDSIKQAGWPTEITLMFEKFFDEVQRHYEARSKPIGRFYTLAQAVYKLRNKFHAHVKHHREALVLSLNAADLDRIREELKGHRDEDNLLVESYRASQREPVPPPSLPNEPWEPTLKTSPAALPAPVYQPPSRLLHPSVLSVLVDTTITTNSAIAVSLPTPPSPPSAAVSALPIVSKPKTDVTFASLSSYRGASVTTASSIFAPPVATQTTDPRHVLSTRTSAPLHPFKLPNLITLLRDTPIFSWYPTIVHSFQSGFLVGIPSLSSSFLPANTSSLNDLYSEFVKIVNKEFSLQHYIGPFSESELQALIGHFQTSPLSLVPKPNSSQYRLVQNLSYPHTHQHISSINSYIDPTAYPCTFGTFLTLCLVINQLPPGSQACTRDVADAYRVIPLHPSQWPGLVVRLDSQTFAVNTQNSFGLASAGGIWGHVADFLADVFRSQGIGPVSKWVDDFIFFRLPLTHLPSFNHKRQLLAPTLSKAQKNSRSFFVGQTQPDGSSSQYDENFHFPLLPHSDEIYSYNEKDIDLLSQEIGLPWKNEKTTKFSASAVYLGFIWDLQRRTVSLHSNKQNKYQEAVLLWLQRDRHNLLQVQSLYGKLLHCTYIIPEGRLYLTGFERMLGTFHSRPSQPHRPDKTIQSDLQWWLNTFSLPTLTRNIPTFEPFYDLCAFSDASNLAIGLYINGSWATFAYSQNFKQRNRDIAWAEAVAVELLLLALEYFPLTTNRFLLFCDNNVVADGWKIGRSRNKFVNEVFKNIFKHISKRQIQIQLKYVPSANNKADLPSRGHAPSPSHLPTFPLPLHLRNDFIRILQPHNYNFNNQLRSVHSILLPPPAPTDYSFDSQKWLPAVHINTNLPPELLLKQKQLAINAFAHSTKSTYGSALLKYHTFCDVIALPELNRIPCNTVIISGFITYLSGNYSKSSIVNFIAGVRAWHIVNNIPFDVDNNIINTLLRGAGRIQPIPQSKHPPLTMEHMEKVILQLNLNNAEQLAVAACLTTSFFCCARLGEFTVPTVKAFNPKEHITIMNVSFQHDRFLNKVTAFHLPKTKTSNTGETVFWAKQNSIVDPQYLFLLHLQTNEPQPGEHLFSFLTPRGKIPMTRNIFLRNMQIASQKAQLPFLTGHSIRIGATLEYLLRGIPFEVVKQIGRWSSNSFTLYLREHGKILAPYLQKEPSINAEFVEYSNILLPYSFDGSRIVSGSSDKTILVWNAQSGQIVCGPITGHDECVSSVCFSPDGKQILSGSGDKTARVWDAITGNPLSSPFSGHTNWITSVCFFPDKRHFATGSRDGTIRIWTLDEIPINSDWELRDDNWVVGENGKLMIWIPTDLRRYLYMPRNAEYAYYPFTFFSN</sequence>
<dbReference type="InterPro" id="IPR011010">
    <property type="entry name" value="DNA_brk_join_enz"/>
</dbReference>
<evidence type="ECO:0000256" key="6">
    <source>
        <dbReference type="SAM" id="MobiDB-lite"/>
    </source>
</evidence>
<evidence type="ECO:0000256" key="4">
    <source>
        <dbReference type="ARBA" id="ARBA00023172"/>
    </source>
</evidence>
<evidence type="ECO:0000313" key="7">
    <source>
        <dbReference type="EMBL" id="PAV23012.1"/>
    </source>
</evidence>
<keyword evidence="1 5" id="KW-0853">WD repeat</keyword>
<name>A0A286UU36_9AGAM</name>
<dbReference type="GO" id="GO:0015074">
    <property type="term" value="P:DNA integration"/>
    <property type="evidence" value="ECO:0007669"/>
    <property type="project" value="InterPro"/>
</dbReference>
<dbReference type="InterPro" id="IPR010998">
    <property type="entry name" value="Integrase_recombinase_N"/>
</dbReference>
<dbReference type="InterPro" id="IPR052055">
    <property type="entry name" value="Hepadnavirus_pol/RT"/>
</dbReference>
<dbReference type="SMART" id="SM00320">
    <property type="entry name" value="WD40"/>
    <property type="match status" value="3"/>
</dbReference>
<keyword evidence="7" id="KW-0695">RNA-directed DNA polymerase</keyword>
<keyword evidence="3" id="KW-0238">DNA-binding</keyword>
<reference evidence="7 8" key="1">
    <citation type="journal article" date="2017" name="Mol. Ecol.">
        <title>Comparative and population genomic landscape of Phellinus noxius: A hypervariable fungus causing root rot in trees.</title>
        <authorList>
            <person name="Chung C.L."/>
            <person name="Lee T.J."/>
            <person name="Akiba M."/>
            <person name="Lee H.H."/>
            <person name="Kuo T.H."/>
            <person name="Liu D."/>
            <person name="Ke H.M."/>
            <person name="Yokoi T."/>
            <person name="Roa M.B."/>
            <person name="Lu M.J."/>
            <person name="Chang Y.Y."/>
            <person name="Ann P.J."/>
            <person name="Tsai J.N."/>
            <person name="Chen C.Y."/>
            <person name="Tzean S.S."/>
            <person name="Ota Y."/>
            <person name="Hattori T."/>
            <person name="Sahashi N."/>
            <person name="Liou R.F."/>
            <person name="Kikuchi T."/>
            <person name="Tsai I.J."/>
        </authorList>
    </citation>
    <scope>NUCLEOTIDE SEQUENCE [LARGE SCALE GENOMIC DNA]</scope>
    <source>
        <strain evidence="7 8">FFPRI411160</strain>
    </source>
</reference>
<evidence type="ECO:0000256" key="1">
    <source>
        <dbReference type="ARBA" id="ARBA00022574"/>
    </source>
</evidence>
<feature type="repeat" description="WD" evidence="5">
    <location>
        <begin position="1578"/>
        <end position="1612"/>
    </location>
</feature>
<gene>
    <name evidence="7" type="ORF">PNOK_0007900</name>
</gene>
<dbReference type="SUPFAM" id="SSF47823">
    <property type="entry name" value="lambda integrase-like, N-terminal domain"/>
    <property type="match status" value="1"/>
</dbReference>
<dbReference type="SUPFAM" id="SSF50978">
    <property type="entry name" value="WD40 repeat-like"/>
    <property type="match status" value="1"/>
</dbReference>
<dbReference type="InterPro" id="IPR015943">
    <property type="entry name" value="WD40/YVTN_repeat-like_dom_sf"/>
</dbReference>
<dbReference type="Gene3D" id="1.10.443.10">
    <property type="entry name" value="Intergrase catalytic core"/>
    <property type="match status" value="1"/>
</dbReference>
<evidence type="ECO:0000256" key="3">
    <source>
        <dbReference type="ARBA" id="ARBA00023125"/>
    </source>
</evidence>
<proteinExistence type="predicted"/>
<keyword evidence="7" id="KW-0548">Nucleotidyltransferase</keyword>
<dbReference type="STRING" id="2282107.A0A286UU36"/>
<keyword evidence="4" id="KW-0233">DNA recombination</keyword>
<dbReference type="GO" id="GO:0003964">
    <property type="term" value="F:RNA-directed DNA polymerase activity"/>
    <property type="evidence" value="ECO:0007669"/>
    <property type="project" value="UniProtKB-KW"/>
</dbReference>